<keyword evidence="4" id="KW-1185">Reference proteome</keyword>
<protein>
    <recommendedName>
        <fullName evidence="2">EF-hand domain-containing protein</fullName>
    </recommendedName>
</protein>
<dbReference type="EMBL" id="JAPMOS010000233">
    <property type="protein sequence ID" value="KAJ4453640.1"/>
    <property type="molecule type" value="Genomic_DNA"/>
</dbReference>
<organism evidence="3 4">
    <name type="scientific">Paratrimastix pyriformis</name>
    <dbReference type="NCBI Taxonomy" id="342808"/>
    <lineage>
        <taxon>Eukaryota</taxon>
        <taxon>Metamonada</taxon>
        <taxon>Preaxostyla</taxon>
        <taxon>Paratrimastigidae</taxon>
        <taxon>Paratrimastix</taxon>
    </lineage>
</organism>
<proteinExistence type="predicted"/>
<comment type="caution">
    <text evidence="3">The sequence shown here is derived from an EMBL/GenBank/DDBJ whole genome shotgun (WGS) entry which is preliminary data.</text>
</comment>
<dbReference type="Proteomes" id="UP001141327">
    <property type="component" value="Unassembled WGS sequence"/>
</dbReference>
<evidence type="ECO:0000313" key="3">
    <source>
        <dbReference type="EMBL" id="KAJ4453640.1"/>
    </source>
</evidence>
<dbReference type="SUPFAM" id="SSF47473">
    <property type="entry name" value="EF-hand"/>
    <property type="match status" value="1"/>
</dbReference>
<reference evidence="3" key="1">
    <citation type="journal article" date="2022" name="bioRxiv">
        <title>Genomics of Preaxostyla Flagellates Illuminates Evolutionary Transitions and the Path Towards Mitochondrial Loss.</title>
        <authorList>
            <person name="Novak L.V.F."/>
            <person name="Treitli S.C."/>
            <person name="Pyrih J."/>
            <person name="Halakuc P."/>
            <person name="Pipaliya S.V."/>
            <person name="Vacek V."/>
            <person name="Brzon O."/>
            <person name="Soukal P."/>
            <person name="Eme L."/>
            <person name="Dacks J.B."/>
            <person name="Karnkowska A."/>
            <person name="Elias M."/>
            <person name="Hampl V."/>
        </authorList>
    </citation>
    <scope>NUCLEOTIDE SEQUENCE</scope>
    <source>
        <strain evidence="3">RCP-MX</strain>
    </source>
</reference>
<dbReference type="PROSITE" id="PS00018">
    <property type="entry name" value="EF_HAND_1"/>
    <property type="match status" value="1"/>
</dbReference>
<dbReference type="InterPro" id="IPR002048">
    <property type="entry name" value="EF_hand_dom"/>
</dbReference>
<evidence type="ECO:0000256" key="1">
    <source>
        <dbReference type="ARBA" id="ARBA00022837"/>
    </source>
</evidence>
<dbReference type="Gene3D" id="1.10.238.10">
    <property type="entry name" value="EF-hand"/>
    <property type="match status" value="1"/>
</dbReference>
<accession>A0ABQ8U2Y1</accession>
<evidence type="ECO:0000259" key="2">
    <source>
        <dbReference type="PROSITE" id="PS50222"/>
    </source>
</evidence>
<gene>
    <name evidence="3" type="ORF">PAPYR_11849</name>
</gene>
<feature type="domain" description="EF-hand" evidence="2">
    <location>
        <begin position="255"/>
        <end position="290"/>
    </location>
</feature>
<keyword evidence="1" id="KW-0106">Calcium</keyword>
<dbReference type="InterPro" id="IPR011992">
    <property type="entry name" value="EF-hand-dom_pair"/>
</dbReference>
<sequence>MGTNQSKMLENAADVVQTSLKFMDPIQALFQAVGPLGIPATALFYMVKGIFVIIKRHKETHEALAGLIGVLTQLELIMEQIANCNLPETDTLTHIFRVFENLLNRAHEILEQCEKRSGIMNIIRDSLAELRYIEKSLREEIPIVNTALSAAILVRIQEEQHGCPHESFSRGCIHSRLTGCPSSGCITGVVDLPGSPQSSPGPRITAPSEEPPAMAIDAVCFLLKEFPRQEGHDLEKSFKVGEVMVALQRHFRPIWREQYAERLQEAIDLNGDGKIDFNEMARFARPTLRGALEDFYLLVEPTQAPVPPPPMPDLGPAPVIILQDEVIVEDCPLEQLPALQCLAFGKLPSFDEGPAFSQLLQANISHITDPASRSAAAQVILMDSLPRLIDLHDDRLGTALLSTGNRELILLPNWATLEMGLGQFLAGLRRELRDRRSPEGPRGKDE</sequence>
<name>A0ABQ8U2Y1_9EUKA</name>
<evidence type="ECO:0000313" key="4">
    <source>
        <dbReference type="Proteomes" id="UP001141327"/>
    </source>
</evidence>
<dbReference type="InterPro" id="IPR018247">
    <property type="entry name" value="EF_Hand_1_Ca_BS"/>
</dbReference>
<dbReference type="PROSITE" id="PS50222">
    <property type="entry name" value="EF_HAND_2"/>
    <property type="match status" value="1"/>
</dbReference>